<evidence type="ECO:0000256" key="1">
    <source>
        <dbReference type="SAM" id="MobiDB-lite"/>
    </source>
</evidence>
<reference evidence="2 3" key="1">
    <citation type="submission" date="2024-02" db="EMBL/GenBank/DDBJ databases">
        <authorList>
            <person name="Chen Y."/>
            <person name="Shah S."/>
            <person name="Dougan E. K."/>
            <person name="Thang M."/>
            <person name="Chan C."/>
        </authorList>
    </citation>
    <scope>NUCLEOTIDE SEQUENCE [LARGE SCALE GENOMIC DNA]</scope>
</reference>
<name>A0ABP0NU15_9DINO</name>
<gene>
    <name evidence="2" type="ORF">CCMP2556_LOCUS33052</name>
</gene>
<dbReference type="Proteomes" id="UP001642484">
    <property type="component" value="Unassembled WGS sequence"/>
</dbReference>
<sequence>MHPHGIIEKVLCPPASTFTITPAGLRKAGLLWFRWQGVGRQQDGGCGGAGRRAPRQDEPGSARSIFSGCDFNCSYQEILRTSPTERGVEIEIRRSRWEILKMLHNMKLWQRANVLHLSLVHYSNDFDATVKCMLTFFLEGRQKLVHGKKMQALLAAARAAGLRSKLYKKDLQQVLQVEEHLWMLALQEEHRFLADADALYDRLMIRGQKEMARLGCPDWKKWVPAVSRVLPWIASAVHCVGLELERPATLMRAFAQYSVVRQCDRGMF</sequence>
<evidence type="ECO:0000313" key="3">
    <source>
        <dbReference type="Proteomes" id="UP001642484"/>
    </source>
</evidence>
<accession>A0ABP0NU15</accession>
<proteinExistence type="predicted"/>
<dbReference type="EMBL" id="CAXAMN010022195">
    <property type="protein sequence ID" value="CAK9067272.1"/>
    <property type="molecule type" value="Genomic_DNA"/>
</dbReference>
<feature type="region of interest" description="Disordered" evidence="1">
    <location>
        <begin position="42"/>
        <end position="61"/>
    </location>
</feature>
<comment type="caution">
    <text evidence="2">The sequence shown here is derived from an EMBL/GenBank/DDBJ whole genome shotgun (WGS) entry which is preliminary data.</text>
</comment>
<keyword evidence="3" id="KW-1185">Reference proteome</keyword>
<organism evidence="2 3">
    <name type="scientific">Durusdinium trenchii</name>
    <dbReference type="NCBI Taxonomy" id="1381693"/>
    <lineage>
        <taxon>Eukaryota</taxon>
        <taxon>Sar</taxon>
        <taxon>Alveolata</taxon>
        <taxon>Dinophyceae</taxon>
        <taxon>Suessiales</taxon>
        <taxon>Symbiodiniaceae</taxon>
        <taxon>Durusdinium</taxon>
    </lineage>
</organism>
<protein>
    <submittedName>
        <fullName evidence="2">Uncharacterized protein</fullName>
    </submittedName>
</protein>
<evidence type="ECO:0000313" key="2">
    <source>
        <dbReference type="EMBL" id="CAK9067272.1"/>
    </source>
</evidence>